<dbReference type="GO" id="GO:0005634">
    <property type="term" value="C:nucleus"/>
    <property type="evidence" value="ECO:0007669"/>
    <property type="project" value="TreeGrafter"/>
</dbReference>
<dbReference type="EMBL" id="JAHRHJ020000010">
    <property type="protein sequence ID" value="KAH9298838.1"/>
    <property type="molecule type" value="Genomic_DNA"/>
</dbReference>
<dbReference type="AlphaFoldDB" id="A0AA38FDN8"/>
<sequence length="118" mass="12716">LFLQTRQSWKRSATHVYITHFIESQQQLRKNPVWAAAFSANAYNLSMPMAPGSVLGSALGPEVRGTGLGAGTVNGRGYIMPAAAKENSSNHYVDVVGRKSLLQQTDANSTATAFDIFT</sequence>
<feature type="non-terminal residue" evidence="1">
    <location>
        <position position="118"/>
    </location>
</feature>
<proteinExistence type="predicted"/>
<keyword evidence="2" id="KW-1185">Reference proteome</keyword>
<name>A0AA38FDN8_TAXCH</name>
<gene>
    <name evidence="1" type="ORF">KI387_030520</name>
</gene>
<dbReference type="Proteomes" id="UP000824469">
    <property type="component" value="Unassembled WGS sequence"/>
</dbReference>
<reference evidence="1 2" key="1">
    <citation type="journal article" date="2021" name="Nat. Plants">
        <title>The Taxus genome provides insights into paclitaxel biosynthesis.</title>
        <authorList>
            <person name="Xiong X."/>
            <person name="Gou J."/>
            <person name="Liao Q."/>
            <person name="Li Y."/>
            <person name="Zhou Q."/>
            <person name="Bi G."/>
            <person name="Li C."/>
            <person name="Du R."/>
            <person name="Wang X."/>
            <person name="Sun T."/>
            <person name="Guo L."/>
            <person name="Liang H."/>
            <person name="Lu P."/>
            <person name="Wu Y."/>
            <person name="Zhang Z."/>
            <person name="Ro D.K."/>
            <person name="Shang Y."/>
            <person name="Huang S."/>
            <person name="Yan J."/>
        </authorList>
    </citation>
    <scope>NUCLEOTIDE SEQUENCE [LARGE SCALE GENOMIC DNA]</scope>
    <source>
        <strain evidence="1">Ta-2019</strain>
    </source>
</reference>
<accession>A0AA38FDN8</accession>
<dbReference type="InterPro" id="IPR039317">
    <property type="entry name" value="TIC"/>
</dbReference>
<organism evidence="1 2">
    <name type="scientific">Taxus chinensis</name>
    <name type="common">Chinese yew</name>
    <name type="synonym">Taxus wallichiana var. chinensis</name>
    <dbReference type="NCBI Taxonomy" id="29808"/>
    <lineage>
        <taxon>Eukaryota</taxon>
        <taxon>Viridiplantae</taxon>
        <taxon>Streptophyta</taxon>
        <taxon>Embryophyta</taxon>
        <taxon>Tracheophyta</taxon>
        <taxon>Spermatophyta</taxon>
        <taxon>Pinopsida</taxon>
        <taxon>Pinidae</taxon>
        <taxon>Conifers II</taxon>
        <taxon>Cupressales</taxon>
        <taxon>Taxaceae</taxon>
        <taxon>Taxus</taxon>
    </lineage>
</organism>
<evidence type="ECO:0000313" key="1">
    <source>
        <dbReference type="EMBL" id="KAH9298838.1"/>
    </source>
</evidence>
<protein>
    <submittedName>
        <fullName evidence="1">Uncharacterized protein</fullName>
    </submittedName>
</protein>
<evidence type="ECO:0000313" key="2">
    <source>
        <dbReference type="Proteomes" id="UP000824469"/>
    </source>
</evidence>
<dbReference type="GO" id="GO:0042752">
    <property type="term" value="P:regulation of circadian rhythm"/>
    <property type="evidence" value="ECO:0007669"/>
    <property type="project" value="InterPro"/>
</dbReference>
<comment type="caution">
    <text evidence="1">The sequence shown here is derived from an EMBL/GenBank/DDBJ whole genome shotgun (WGS) entry which is preliminary data.</text>
</comment>
<dbReference type="PANTHER" id="PTHR34798">
    <property type="entry name" value="PROTEIN TIME FOR COFFEE"/>
    <property type="match status" value="1"/>
</dbReference>
<dbReference type="PANTHER" id="PTHR34798:SF2">
    <property type="entry name" value="PROTEIN TIME FOR COFFEE"/>
    <property type="match status" value="1"/>
</dbReference>
<feature type="non-terminal residue" evidence="1">
    <location>
        <position position="1"/>
    </location>
</feature>